<dbReference type="GO" id="GO:0008333">
    <property type="term" value="P:endosome to lysosome transport"/>
    <property type="evidence" value="ECO:0007669"/>
    <property type="project" value="TreeGrafter"/>
</dbReference>
<dbReference type="AlphaFoldDB" id="A0A183AMY9"/>
<keyword evidence="2" id="KW-1185">Reference proteome</keyword>
<organism evidence="3">
    <name type="scientific">Echinostoma caproni</name>
    <dbReference type="NCBI Taxonomy" id="27848"/>
    <lineage>
        <taxon>Eukaryota</taxon>
        <taxon>Metazoa</taxon>
        <taxon>Spiralia</taxon>
        <taxon>Lophotrochozoa</taxon>
        <taxon>Platyhelminthes</taxon>
        <taxon>Trematoda</taxon>
        <taxon>Digenea</taxon>
        <taxon>Plagiorchiida</taxon>
        <taxon>Echinostomata</taxon>
        <taxon>Echinostomatoidea</taxon>
        <taxon>Echinostomatidae</taxon>
        <taxon>Echinostoma</taxon>
    </lineage>
</organism>
<proteinExistence type="predicted"/>
<evidence type="ECO:0000313" key="1">
    <source>
        <dbReference type="EMBL" id="VDP83249.1"/>
    </source>
</evidence>
<dbReference type="InterPro" id="IPR051765">
    <property type="entry name" value="PH_domain-containing_F"/>
</dbReference>
<dbReference type="InterPro" id="IPR011993">
    <property type="entry name" value="PH-like_dom_sf"/>
</dbReference>
<evidence type="ECO:0000313" key="2">
    <source>
        <dbReference type="Proteomes" id="UP000272942"/>
    </source>
</evidence>
<dbReference type="Gene3D" id="2.30.29.30">
    <property type="entry name" value="Pleckstrin-homology domain (PH domain)/Phosphotyrosine-binding domain (PTB)"/>
    <property type="match status" value="1"/>
</dbReference>
<dbReference type="WBParaSite" id="ECPE_0000835001-mRNA-1">
    <property type="protein sequence ID" value="ECPE_0000835001-mRNA-1"/>
    <property type="gene ID" value="ECPE_0000835001"/>
</dbReference>
<dbReference type="GO" id="GO:0007032">
    <property type="term" value="P:endosome organization"/>
    <property type="evidence" value="ECO:0007669"/>
    <property type="project" value="TreeGrafter"/>
</dbReference>
<dbReference type="PANTHER" id="PTHR46280">
    <property type="entry name" value="PLECKSTRIN HOMOLOGY DOMAIN-CONTAINING FAMILY F MEMBER 2-RELATED"/>
    <property type="match status" value="1"/>
</dbReference>
<dbReference type="PANTHER" id="PTHR46280:SF3">
    <property type="entry name" value="PLECKSTRIN HOMOLOGY DOMAIN-CONTAINING FAMILY F MEMBER 1 HOMOLOG"/>
    <property type="match status" value="1"/>
</dbReference>
<dbReference type="OrthoDB" id="70570at2759"/>
<protein>
    <submittedName>
        <fullName evidence="3">PH domain-containing protein</fullName>
    </submittedName>
</protein>
<dbReference type="GO" id="GO:0005769">
    <property type="term" value="C:early endosome"/>
    <property type="evidence" value="ECO:0007669"/>
    <property type="project" value="TreeGrafter"/>
</dbReference>
<dbReference type="Proteomes" id="UP000272942">
    <property type="component" value="Unassembled WGS sequence"/>
</dbReference>
<reference evidence="1 2" key="2">
    <citation type="submission" date="2018-11" db="EMBL/GenBank/DDBJ databases">
        <authorList>
            <consortium name="Pathogen Informatics"/>
        </authorList>
    </citation>
    <scope>NUCLEOTIDE SEQUENCE [LARGE SCALE GENOMIC DNA]</scope>
    <source>
        <strain evidence="1 2">Egypt</strain>
    </source>
</reference>
<sequence length="216" mass="24574">NPPRLGNSEANLQRIAAVERLFSFPKLLVPRRVLVGEGVLTKICRRKPKLRHFFLFNDLLLYGRIIVHRKVVFFRNGFSILSPKKSFTVYSSTAEEKAHWIAYLQKLLCISHVSTSLILIAGVVRNELVKHSPVWIPDCEARNCMVCGVTEFTLVHRRVRLFGFGPSLLRGFVSQSAEILNFLVDPKFKLSCLSPNVHTNGQPKDSNQNRRTIVHG</sequence>
<accession>A0A183AMY9</accession>
<dbReference type="EMBL" id="UZAN01045820">
    <property type="protein sequence ID" value="VDP83249.1"/>
    <property type="molecule type" value="Genomic_DNA"/>
</dbReference>
<name>A0A183AMY9_9TREM</name>
<evidence type="ECO:0000313" key="3">
    <source>
        <dbReference type="WBParaSite" id="ECPE_0000835001-mRNA-1"/>
    </source>
</evidence>
<gene>
    <name evidence="1" type="ORF">ECPE_LOCUS8324</name>
</gene>
<dbReference type="SUPFAM" id="SSF50729">
    <property type="entry name" value="PH domain-like"/>
    <property type="match status" value="1"/>
</dbReference>
<reference evidence="3" key="1">
    <citation type="submission" date="2016-06" db="UniProtKB">
        <authorList>
            <consortium name="WormBaseParasite"/>
        </authorList>
    </citation>
    <scope>IDENTIFICATION</scope>
</reference>
<dbReference type="GO" id="GO:0035091">
    <property type="term" value="F:phosphatidylinositol binding"/>
    <property type="evidence" value="ECO:0007669"/>
    <property type="project" value="TreeGrafter"/>
</dbReference>